<keyword evidence="3" id="KW-0963">Cytoplasm</keyword>
<evidence type="ECO:0000313" key="5">
    <source>
        <dbReference type="EMBL" id="MFB9906077.1"/>
    </source>
</evidence>
<evidence type="ECO:0000313" key="6">
    <source>
        <dbReference type="Proteomes" id="UP001589693"/>
    </source>
</evidence>
<keyword evidence="4" id="KW-0143">Chaperone</keyword>
<dbReference type="Proteomes" id="UP001589693">
    <property type="component" value="Unassembled WGS sequence"/>
</dbReference>
<sequence length="245" mass="26409">MFTETQREFGMSASAFQVAWERLDLPDMPPELLVMPAGVEEAQRRAVVHAALEELSGIDADGLEHALRVLARPSRSVDARLPMVRALAATDDEHAVIAVLSGDRVRIAEISPYDMCRAAVGMLPAASSGPGSSVCVPSDVVATAASVAGTSESVLCSELIRLGVRTEDSEQFALMVKDRHSSGQFGVTVLGRNGIRRRGDHVVSYFDTAHGRYLIKELRGWLTVAPADFRVLVGQVNRLLSETAQ</sequence>
<dbReference type="EMBL" id="JBHLZU010000018">
    <property type="protein sequence ID" value="MFB9906077.1"/>
    <property type="molecule type" value="Genomic_DNA"/>
</dbReference>
<dbReference type="Pfam" id="PF14011">
    <property type="entry name" value="ESX-1_EspG"/>
    <property type="match status" value="1"/>
</dbReference>
<keyword evidence="6" id="KW-1185">Reference proteome</keyword>
<gene>
    <name evidence="5" type="ORF">ACFFQA_19240</name>
</gene>
<accession>A0ABV5ZYV3</accession>
<evidence type="ECO:0000256" key="4">
    <source>
        <dbReference type="ARBA" id="ARBA00023186"/>
    </source>
</evidence>
<comment type="caution">
    <text evidence="5">The sequence shown here is derived from an EMBL/GenBank/DDBJ whole genome shotgun (WGS) entry which is preliminary data.</text>
</comment>
<organism evidence="5 6">
    <name type="scientific">Allokutzneria oryzae</name>
    <dbReference type="NCBI Taxonomy" id="1378989"/>
    <lineage>
        <taxon>Bacteria</taxon>
        <taxon>Bacillati</taxon>
        <taxon>Actinomycetota</taxon>
        <taxon>Actinomycetes</taxon>
        <taxon>Pseudonocardiales</taxon>
        <taxon>Pseudonocardiaceae</taxon>
        <taxon>Allokutzneria</taxon>
    </lineage>
</organism>
<evidence type="ECO:0000256" key="1">
    <source>
        <dbReference type="ARBA" id="ARBA00004496"/>
    </source>
</evidence>
<evidence type="ECO:0000256" key="3">
    <source>
        <dbReference type="ARBA" id="ARBA00022490"/>
    </source>
</evidence>
<reference evidence="5 6" key="1">
    <citation type="submission" date="2024-09" db="EMBL/GenBank/DDBJ databases">
        <authorList>
            <person name="Sun Q."/>
            <person name="Mori K."/>
        </authorList>
    </citation>
    <scope>NUCLEOTIDE SEQUENCE [LARGE SCALE GENOMIC DNA]</scope>
    <source>
        <strain evidence="5 6">TBRC 7907</strain>
    </source>
</reference>
<name>A0ABV5ZYV3_9PSEU</name>
<dbReference type="InterPro" id="IPR025734">
    <property type="entry name" value="EspG"/>
</dbReference>
<proteinExistence type="inferred from homology"/>
<dbReference type="RefSeq" id="WP_377853781.1">
    <property type="nucleotide sequence ID" value="NZ_JBHLZU010000018.1"/>
</dbReference>
<comment type="similarity">
    <text evidence="2">Belongs to the EspG family.</text>
</comment>
<evidence type="ECO:0000256" key="2">
    <source>
        <dbReference type="ARBA" id="ARBA00006411"/>
    </source>
</evidence>
<comment type="subcellular location">
    <subcellularLocation>
        <location evidence="1">Cytoplasm</location>
    </subcellularLocation>
</comment>
<protein>
    <submittedName>
        <fullName evidence="5">ESX secretion-associated protein EspG</fullName>
    </submittedName>
</protein>